<name>A0A0V1JHZ9_TRIPS</name>
<reference evidence="1 2" key="1">
    <citation type="submission" date="2015-01" db="EMBL/GenBank/DDBJ databases">
        <title>Evolution of Trichinella species and genotypes.</title>
        <authorList>
            <person name="Korhonen P.K."/>
            <person name="Edoardo P."/>
            <person name="Giuseppe L.R."/>
            <person name="Gasser R.B."/>
        </authorList>
    </citation>
    <scope>NUCLEOTIDE SEQUENCE [LARGE SCALE GENOMIC DNA]</scope>
    <source>
        <strain evidence="1">ISS588</strain>
    </source>
</reference>
<protein>
    <submittedName>
        <fullName evidence="1">Uncharacterized protein</fullName>
    </submittedName>
</protein>
<evidence type="ECO:0000313" key="2">
    <source>
        <dbReference type="Proteomes" id="UP000054805"/>
    </source>
</evidence>
<proteinExistence type="predicted"/>
<dbReference type="EMBL" id="JYDS01000003">
    <property type="protein sequence ID" value="KRZ34500.1"/>
    <property type="molecule type" value="Genomic_DNA"/>
</dbReference>
<sequence length="390" mass="44673">MDREHTPTEENLAKEIMKKLDVCKMRLAFMSECLAELCESETISRNGGRVIDRRRTVGQDANLERVLQEVRCSSTRDYRENPSGDSPIKTNRSSQLGVVDCTSQGCPSLCNSRHYIKRRNLREPTPTEWRSLYKDRLKRLFNDAENYSWDEELDGGSAVLYREVEFYPGGMRILDSSHGTSSRVAYESLPPTEWQSTESCHLYRAGHPLVLVIVFGRPIRRGRRRSFDVYFKCLEADHVAQKCPEKDGCGEPHHTQAKESIEFASARTNSDPATKLTNVSSPDTMETMNVEVSRYPSCHSQLLNKLFRQQQPTFMFLISSFDHRVLFQLVLKPTELKHRLQMSHYTLPLSAADLFEIFTASTCIHSAICHSSHLFHLLISKPGAMETLFE</sequence>
<gene>
    <name evidence="1" type="ORF">T4B_12320</name>
</gene>
<comment type="caution">
    <text evidence="1">The sequence shown here is derived from an EMBL/GenBank/DDBJ whole genome shotgun (WGS) entry which is preliminary data.</text>
</comment>
<keyword evidence="2" id="KW-1185">Reference proteome</keyword>
<dbReference type="Proteomes" id="UP000054805">
    <property type="component" value="Unassembled WGS sequence"/>
</dbReference>
<organism evidence="1 2">
    <name type="scientific">Trichinella pseudospiralis</name>
    <name type="common">Parasitic roundworm</name>
    <dbReference type="NCBI Taxonomy" id="6337"/>
    <lineage>
        <taxon>Eukaryota</taxon>
        <taxon>Metazoa</taxon>
        <taxon>Ecdysozoa</taxon>
        <taxon>Nematoda</taxon>
        <taxon>Enoplea</taxon>
        <taxon>Dorylaimia</taxon>
        <taxon>Trichinellida</taxon>
        <taxon>Trichinellidae</taxon>
        <taxon>Trichinella</taxon>
    </lineage>
</organism>
<accession>A0A0V1JHZ9</accession>
<evidence type="ECO:0000313" key="1">
    <source>
        <dbReference type="EMBL" id="KRZ34500.1"/>
    </source>
</evidence>
<dbReference type="AlphaFoldDB" id="A0A0V1JHZ9"/>